<dbReference type="InterPro" id="IPR029017">
    <property type="entry name" value="Enolase-like_N"/>
</dbReference>
<comment type="caution">
    <text evidence="1">The sequence shown here is derived from an EMBL/GenBank/DDBJ whole genome shotgun (WGS) entry which is preliminary data.</text>
</comment>
<dbReference type="OrthoDB" id="1739814at2759"/>
<evidence type="ECO:0000313" key="1">
    <source>
        <dbReference type="EMBL" id="KAG2253838.1"/>
    </source>
</evidence>
<evidence type="ECO:0000313" key="2">
    <source>
        <dbReference type="Proteomes" id="UP000886595"/>
    </source>
</evidence>
<name>A0A8X7PN95_BRACI</name>
<sequence>MSIRSSKSIFHLLSQRSARRWRFIYKKTGYSSSTVQVRLLCFWESRTVHHGSGYAPTGLSGVKVTAVVPSGASTGIYETLELSDGGSDYLGKDVYKLGANGIIDACKPGAIVNGIRLYKAKIEEQQIIL</sequence>
<accession>A0A8X7PN95</accession>
<organism evidence="1 2">
    <name type="scientific">Brassica carinata</name>
    <name type="common">Ethiopian mustard</name>
    <name type="synonym">Abyssinian cabbage</name>
    <dbReference type="NCBI Taxonomy" id="52824"/>
    <lineage>
        <taxon>Eukaryota</taxon>
        <taxon>Viridiplantae</taxon>
        <taxon>Streptophyta</taxon>
        <taxon>Embryophyta</taxon>
        <taxon>Tracheophyta</taxon>
        <taxon>Spermatophyta</taxon>
        <taxon>Magnoliopsida</taxon>
        <taxon>eudicotyledons</taxon>
        <taxon>Gunneridae</taxon>
        <taxon>Pentapetalae</taxon>
        <taxon>rosids</taxon>
        <taxon>malvids</taxon>
        <taxon>Brassicales</taxon>
        <taxon>Brassicaceae</taxon>
        <taxon>Brassiceae</taxon>
        <taxon>Brassica</taxon>
    </lineage>
</organism>
<dbReference type="Proteomes" id="UP000886595">
    <property type="component" value="Unassembled WGS sequence"/>
</dbReference>
<keyword evidence="2" id="KW-1185">Reference proteome</keyword>
<proteinExistence type="predicted"/>
<evidence type="ECO:0008006" key="3">
    <source>
        <dbReference type="Google" id="ProtNLM"/>
    </source>
</evidence>
<gene>
    <name evidence="1" type="ORF">Bca52824_083974</name>
</gene>
<dbReference type="SUPFAM" id="SSF54826">
    <property type="entry name" value="Enolase N-terminal domain-like"/>
    <property type="match status" value="1"/>
</dbReference>
<dbReference type="EMBL" id="JAAMPC010000016">
    <property type="protein sequence ID" value="KAG2253838.1"/>
    <property type="molecule type" value="Genomic_DNA"/>
</dbReference>
<protein>
    <recommendedName>
        <fullName evidence="3">Enolase N-terminal domain-containing protein</fullName>
    </recommendedName>
</protein>
<reference evidence="1 2" key="1">
    <citation type="submission" date="2020-02" db="EMBL/GenBank/DDBJ databases">
        <authorList>
            <person name="Ma Q."/>
            <person name="Huang Y."/>
            <person name="Song X."/>
            <person name="Pei D."/>
        </authorList>
    </citation>
    <scope>NUCLEOTIDE SEQUENCE [LARGE SCALE GENOMIC DNA]</scope>
    <source>
        <strain evidence="1">Sxm20200214</strain>
        <tissue evidence="1">Leaf</tissue>
    </source>
</reference>
<dbReference type="AlphaFoldDB" id="A0A8X7PN95"/>
<dbReference type="Gene3D" id="3.30.390.10">
    <property type="entry name" value="Enolase-like, N-terminal domain"/>
    <property type="match status" value="1"/>
</dbReference>